<dbReference type="AlphaFoldDB" id="A0A5C6C4S3"/>
<organism evidence="1 2">
    <name type="scientific">Allorhodopirellula heiligendammensis</name>
    <dbReference type="NCBI Taxonomy" id="2714739"/>
    <lineage>
        <taxon>Bacteria</taxon>
        <taxon>Pseudomonadati</taxon>
        <taxon>Planctomycetota</taxon>
        <taxon>Planctomycetia</taxon>
        <taxon>Pirellulales</taxon>
        <taxon>Pirellulaceae</taxon>
        <taxon>Allorhodopirellula</taxon>
    </lineage>
</organism>
<dbReference type="RefSeq" id="WP_146406336.1">
    <property type="nucleotide sequence ID" value="NZ_SJPU01000001.1"/>
</dbReference>
<dbReference type="OrthoDB" id="9894910at2"/>
<reference evidence="1 2" key="1">
    <citation type="journal article" date="2020" name="Antonie Van Leeuwenhoek">
        <title>Rhodopirellula heiligendammensis sp. nov., Rhodopirellula pilleata sp. nov., and Rhodopirellula solitaria sp. nov. isolated from natural or artificial marine surfaces in Northern Germany and California, USA, and emended description of the genus Rhodopirellula.</title>
        <authorList>
            <person name="Kallscheuer N."/>
            <person name="Wiegand S."/>
            <person name="Jogler M."/>
            <person name="Boedeker C."/>
            <person name="Peeters S.H."/>
            <person name="Rast P."/>
            <person name="Heuer A."/>
            <person name="Jetten M.S.M."/>
            <person name="Rohde M."/>
            <person name="Jogler C."/>
        </authorList>
    </citation>
    <scope>NUCLEOTIDE SEQUENCE [LARGE SCALE GENOMIC DNA]</scope>
    <source>
        <strain evidence="1 2">Poly21</strain>
    </source>
</reference>
<dbReference type="EMBL" id="SJPU01000001">
    <property type="protein sequence ID" value="TWU19553.1"/>
    <property type="molecule type" value="Genomic_DNA"/>
</dbReference>
<name>A0A5C6C4S3_9BACT</name>
<accession>A0A5C6C4S3</accession>
<gene>
    <name evidence="1" type="ORF">Poly21_17270</name>
</gene>
<comment type="caution">
    <text evidence="1">The sequence shown here is derived from an EMBL/GenBank/DDBJ whole genome shotgun (WGS) entry which is preliminary data.</text>
</comment>
<sequence>MKIEPSVAPRLWFHVLDVSSIPVADLAPSDIESAAYVTVTAGIRSAEATIAIGAKVADTAAKVTGQLVTIRATDGWYAIDAPPGAALSTADTAEIAIVLVDGSRLVYPTQHPIDSGLEIDTATIATDVAAELSGTTVVVNSPTFNGENGEDLDVEQGDDYADTPARIDIESAADLTGLHFVLAARLTGSGAGGMTLRMPIQSDEVGQFAEFAPTSEQTETWTPGTYDLRHRIELGANKYRTLKRGRLTVRPFDTPPTVYEVGTS</sequence>
<evidence type="ECO:0000313" key="2">
    <source>
        <dbReference type="Proteomes" id="UP000319908"/>
    </source>
</evidence>
<dbReference type="Proteomes" id="UP000319908">
    <property type="component" value="Unassembled WGS sequence"/>
</dbReference>
<keyword evidence="2" id="KW-1185">Reference proteome</keyword>
<proteinExistence type="predicted"/>
<protein>
    <submittedName>
        <fullName evidence="1">Uncharacterized protein</fullName>
    </submittedName>
</protein>
<evidence type="ECO:0000313" key="1">
    <source>
        <dbReference type="EMBL" id="TWU19553.1"/>
    </source>
</evidence>